<dbReference type="InterPro" id="IPR012334">
    <property type="entry name" value="Pectin_lyas_fold"/>
</dbReference>
<keyword evidence="19" id="KW-1185">Reference proteome</keyword>
<sequence>MASTMHKVVALLVVLLACLAQAHSNIRGSALGHWKKPDRHFGPYHHPKPDRRKKVYIRSSKSETDDVSGEFLRGLKKANHGGTLVLPANETFVIGKKLDLTFLNNVQVKLDGEILFTDNDTYWQEEENHFYHPFQRSIMFWKWGGKDIKIYGEGIINGNAQKWWDGAAGTQILDPNNVYLRPVLFYAENTTNLVIEGITFKDPPSWSNFIVTSENVSYDNVLVTAVSTNKNDPKNSDGWDSYNVKGLSVTNSYVNSGDDCFSPKPNTTDIYVKNLYCNGTHGISMGSIGQYPGVQDIIENVWIENVTMVNGQNGARLKAWAGPNVGYGYIKNVTYKDVIIENTDWPVLLDQCYFNINATTCAAYPSNVDFVDIRFLNVRGTSSGKNGRRVASLTCSPQSTCSGIRIEDFDVTSPKGDPPIIVCDYIQGDLGTQCYASNSTEALAAKAAKLKMSKRWSVDLEY</sequence>
<evidence type="ECO:0000256" key="14">
    <source>
        <dbReference type="ARBA" id="ARBA00042261"/>
    </source>
</evidence>
<dbReference type="InterPro" id="IPR000743">
    <property type="entry name" value="Glyco_hydro_28"/>
</dbReference>
<dbReference type="SUPFAM" id="SSF51126">
    <property type="entry name" value="Pectin lyase-like"/>
    <property type="match status" value="1"/>
</dbReference>
<keyword evidence="10" id="KW-0961">Cell wall biogenesis/degradation</keyword>
<evidence type="ECO:0000256" key="2">
    <source>
        <dbReference type="ARBA" id="ARBA00008834"/>
    </source>
</evidence>
<dbReference type="PROSITE" id="PS51257">
    <property type="entry name" value="PROKAR_LIPOPROTEIN"/>
    <property type="match status" value="1"/>
</dbReference>
<evidence type="ECO:0000256" key="1">
    <source>
        <dbReference type="ARBA" id="ARBA00004613"/>
    </source>
</evidence>
<protein>
    <recommendedName>
        <fullName evidence="12">galacturonan 1,4-alpha-galacturonidase</fullName>
        <ecNumber evidence="12">3.2.1.67</ecNumber>
    </recommendedName>
    <alternativeName>
        <fullName evidence="13">Galacturan 1,4-alpha-galacturonidase B</fullName>
    </alternativeName>
    <alternativeName>
        <fullName evidence="14">Poly(1,4-alpha-D-galacturonide)galacturonohydrolase B</fullName>
    </alternativeName>
</protein>
<evidence type="ECO:0000256" key="17">
    <source>
        <dbReference type="SAM" id="SignalP"/>
    </source>
</evidence>
<organism evidence="18 19">
    <name type="scientific">Phlyctema vagabunda</name>
    <dbReference type="NCBI Taxonomy" id="108571"/>
    <lineage>
        <taxon>Eukaryota</taxon>
        <taxon>Fungi</taxon>
        <taxon>Dikarya</taxon>
        <taxon>Ascomycota</taxon>
        <taxon>Pezizomycotina</taxon>
        <taxon>Leotiomycetes</taxon>
        <taxon>Helotiales</taxon>
        <taxon>Dermateaceae</taxon>
        <taxon>Phlyctema</taxon>
    </lineage>
</organism>
<reference evidence="18 19" key="1">
    <citation type="submission" date="2024-06" db="EMBL/GenBank/DDBJ databases">
        <title>Complete genome of Phlyctema vagabunda strain 19-DSS-EL-015.</title>
        <authorList>
            <person name="Fiorenzani C."/>
        </authorList>
    </citation>
    <scope>NUCLEOTIDE SEQUENCE [LARGE SCALE GENOMIC DNA]</scope>
    <source>
        <strain evidence="18 19">19-DSS-EL-015</strain>
    </source>
</reference>
<keyword evidence="3" id="KW-0964">Secreted</keyword>
<evidence type="ECO:0000256" key="12">
    <source>
        <dbReference type="ARBA" id="ARBA00038933"/>
    </source>
</evidence>
<evidence type="ECO:0000256" key="7">
    <source>
        <dbReference type="ARBA" id="ARBA00023157"/>
    </source>
</evidence>
<comment type="function">
    <text evidence="11">Specific in hydrolyzing the terminal glycosidic bond of polygalacturonic acid and oligogalacturonates.</text>
</comment>
<dbReference type="PANTHER" id="PTHR31736">
    <property type="match status" value="1"/>
</dbReference>
<dbReference type="InterPro" id="IPR011050">
    <property type="entry name" value="Pectin_lyase_fold/virulence"/>
</dbReference>
<evidence type="ECO:0000256" key="8">
    <source>
        <dbReference type="ARBA" id="ARBA00023180"/>
    </source>
</evidence>
<name>A0ABR4PP77_9HELO</name>
<evidence type="ECO:0000256" key="6">
    <source>
        <dbReference type="ARBA" id="ARBA00022801"/>
    </source>
</evidence>
<keyword evidence="9 16" id="KW-0326">Glycosidase</keyword>
<evidence type="ECO:0000256" key="16">
    <source>
        <dbReference type="RuleBase" id="RU361169"/>
    </source>
</evidence>
<proteinExistence type="inferred from homology"/>
<dbReference type="Pfam" id="PF00295">
    <property type="entry name" value="Glyco_hydro_28"/>
    <property type="match status" value="1"/>
</dbReference>
<dbReference type="Proteomes" id="UP001629113">
    <property type="component" value="Unassembled WGS sequence"/>
</dbReference>
<dbReference type="Gene3D" id="2.160.20.10">
    <property type="entry name" value="Single-stranded right-handed beta-helix, Pectin lyase-like"/>
    <property type="match status" value="1"/>
</dbReference>
<evidence type="ECO:0000256" key="11">
    <source>
        <dbReference type="ARBA" id="ARBA00037312"/>
    </source>
</evidence>
<evidence type="ECO:0000256" key="10">
    <source>
        <dbReference type="ARBA" id="ARBA00023316"/>
    </source>
</evidence>
<keyword evidence="7" id="KW-1015">Disulfide bond</keyword>
<keyword evidence="6 16" id="KW-0378">Hydrolase</keyword>
<keyword evidence="8" id="KW-0325">Glycoprotein</keyword>
<evidence type="ECO:0000256" key="13">
    <source>
        <dbReference type="ARBA" id="ARBA00041473"/>
    </source>
</evidence>
<dbReference type="EC" id="3.2.1.67" evidence="12"/>
<dbReference type="EMBL" id="JBFCZG010000003">
    <property type="protein sequence ID" value="KAL3424701.1"/>
    <property type="molecule type" value="Genomic_DNA"/>
</dbReference>
<comment type="similarity">
    <text evidence="2 16">Belongs to the glycosyl hydrolase 28 family.</text>
</comment>
<accession>A0ABR4PP77</accession>
<evidence type="ECO:0000313" key="18">
    <source>
        <dbReference type="EMBL" id="KAL3424701.1"/>
    </source>
</evidence>
<evidence type="ECO:0000313" key="19">
    <source>
        <dbReference type="Proteomes" id="UP001629113"/>
    </source>
</evidence>
<evidence type="ECO:0000256" key="3">
    <source>
        <dbReference type="ARBA" id="ARBA00022525"/>
    </source>
</evidence>
<comment type="catalytic activity">
    <reaction evidence="15">
        <text>[(1-&gt;4)-alpha-D-galacturonosyl](n) + H2O = alpha-D-galacturonate + [(1-&gt;4)-alpha-D-galacturonosyl](n-1)</text>
        <dbReference type="Rhea" id="RHEA:14117"/>
        <dbReference type="Rhea" id="RHEA-COMP:14570"/>
        <dbReference type="Rhea" id="RHEA-COMP:14572"/>
        <dbReference type="ChEBI" id="CHEBI:15377"/>
        <dbReference type="ChEBI" id="CHEBI:58658"/>
        <dbReference type="ChEBI" id="CHEBI:140523"/>
        <dbReference type="EC" id="3.2.1.67"/>
    </reaction>
</comment>
<evidence type="ECO:0000256" key="15">
    <source>
        <dbReference type="ARBA" id="ARBA00048766"/>
    </source>
</evidence>
<gene>
    <name evidence="18" type="ORF">PVAG01_03982</name>
</gene>
<feature type="signal peptide" evidence="17">
    <location>
        <begin position="1"/>
        <end position="24"/>
    </location>
</feature>
<evidence type="ECO:0000256" key="9">
    <source>
        <dbReference type="ARBA" id="ARBA00023295"/>
    </source>
</evidence>
<evidence type="ECO:0000256" key="5">
    <source>
        <dbReference type="ARBA" id="ARBA00022737"/>
    </source>
</evidence>
<keyword evidence="4 17" id="KW-0732">Signal</keyword>
<keyword evidence="5" id="KW-0677">Repeat</keyword>
<evidence type="ECO:0000256" key="4">
    <source>
        <dbReference type="ARBA" id="ARBA00022729"/>
    </source>
</evidence>
<feature type="chain" id="PRO_5047090630" description="galacturonan 1,4-alpha-galacturonidase" evidence="17">
    <location>
        <begin position="25"/>
        <end position="462"/>
    </location>
</feature>
<comment type="subcellular location">
    <subcellularLocation>
        <location evidence="1">Secreted</location>
    </subcellularLocation>
</comment>
<dbReference type="PANTHER" id="PTHR31736:SF6">
    <property type="entry name" value="EXOPOLYGALACTURONASE B-RELATED"/>
    <property type="match status" value="1"/>
</dbReference>
<comment type="caution">
    <text evidence="18">The sequence shown here is derived from an EMBL/GenBank/DDBJ whole genome shotgun (WGS) entry which is preliminary data.</text>
</comment>